<gene>
    <name evidence="1" type="ORF">ETSY1_15695</name>
</gene>
<comment type="caution">
    <text evidence="1">The sequence shown here is derived from an EMBL/GenBank/DDBJ whole genome shotgun (WGS) entry which is preliminary data.</text>
</comment>
<evidence type="ECO:0000313" key="2">
    <source>
        <dbReference type="Proteomes" id="UP000019141"/>
    </source>
</evidence>
<evidence type="ECO:0000313" key="1">
    <source>
        <dbReference type="EMBL" id="ETW99244.1"/>
    </source>
</evidence>
<dbReference type="EMBL" id="AZHW01000468">
    <property type="protein sequence ID" value="ETW99244.1"/>
    <property type="molecule type" value="Genomic_DNA"/>
</dbReference>
<evidence type="ECO:0008006" key="3">
    <source>
        <dbReference type="Google" id="ProtNLM"/>
    </source>
</evidence>
<name>W4LMW2_ENTF1</name>
<organism evidence="1 2">
    <name type="scientific">Entotheonella factor</name>
    <dbReference type="NCBI Taxonomy" id="1429438"/>
    <lineage>
        <taxon>Bacteria</taxon>
        <taxon>Pseudomonadati</taxon>
        <taxon>Nitrospinota/Tectimicrobiota group</taxon>
        <taxon>Candidatus Tectimicrobiota</taxon>
        <taxon>Candidatus Entotheonellia</taxon>
        <taxon>Candidatus Entotheonellales</taxon>
        <taxon>Candidatus Entotheonellaceae</taxon>
        <taxon>Candidatus Entotheonella</taxon>
    </lineage>
</organism>
<dbReference type="HOGENOM" id="CLU_1183262_0_0_7"/>
<protein>
    <recommendedName>
        <fullName evidence="3">HEAT repeat domain-containing protein</fullName>
    </recommendedName>
</protein>
<dbReference type="AlphaFoldDB" id="W4LMW2"/>
<dbReference type="Proteomes" id="UP000019141">
    <property type="component" value="Unassembled WGS sequence"/>
</dbReference>
<accession>W4LMW2</accession>
<sequence length="234" mass="26056">MIFSLITTLLVAANGTAQERNMPPVEAFVKARNFHGMRYDLAKRYGAEDVAQLAELLKDEDANPYWANAVWLLGIIGTAEAEEAIIDFRENRFKGTVEGPVLQALLMVSQALGFRANDSDSKAFRYLVDSTNLQALRERNLKWTGAGWEDGSRELLLAKLSVNGLGLAGNAAGRDHLERLARSLPDTNAELWRVLKPNVTEALELSRRIEQDGYEQVLAPQGVLQPRPRPRSKE</sequence>
<keyword evidence="2" id="KW-1185">Reference proteome</keyword>
<proteinExistence type="predicted"/>
<reference evidence="1 2" key="1">
    <citation type="journal article" date="2014" name="Nature">
        <title>An environmental bacterial taxon with a large and distinct metabolic repertoire.</title>
        <authorList>
            <person name="Wilson M.C."/>
            <person name="Mori T."/>
            <person name="Ruckert C."/>
            <person name="Uria A.R."/>
            <person name="Helf M.J."/>
            <person name="Takada K."/>
            <person name="Gernert C."/>
            <person name="Steffens U.A."/>
            <person name="Heycke N."/>
            <person name="Schmitt S."/>
            <person name="Rinke C."/>
            <person name="Helfrich E.J."/>
            <person name="Brachmann A.O."/>
            <person name="Gurgui C."/>
            <person name="Wakimoto T."/>
            <person name="Kracht M."/>
            <person name="Crusemann M."/>
            <person name="Hentschel U."/>
            <person name="Abe I."/>
            <person name="Matsunaga S."/>
            <person name="Kalinowski J."/>
            <person name="Takeyama H."/>
            <person name="Piel J."/>
        </authorList>
    </citation>
    <scope>NUCLEOTIDE SEQUENCE [LARGE SCALE GENOMIC DNA]</scope>
    <source>
        <strain evidence="2">TSY1</strain>
    </source>
</reference>